<dbReference type="AlphaFoldDB" id="A0A553P9D0"/>
<name>A0A553P9D0_9TELE</name>
<dbReference type="Proteomes" id="UP000316079">
    <property type="component" value="Unassembled WGS sequence"/>
</dbReference>
<feature type="region of interest" description="Disordered" evidence="1">
    <location>
        <begin position="1"/>
        <end position="23"/>
    </location>
</feature>
<organism evidence="2 3">
    <name type="scientific">Danionella cerebrum</name>
    <dbReference type="NCBI Taxonomy" id="2873325"/>
    <lineage>
        <taxon>Eukaryota</taxon>
        <taxon>Metazoa</taxon>
        <taxon>Chordata</taxon>
        <taxon>Craniata</taxon>
        <taxon>Vertebrata</taxon>
        <taxon>Euteleostomi</taxon>
        <taxon>Actinopterygii</taxon>
        <taxon>Neopterygii</taxon>
        <taxon>Teleostei</taxon>
        <taxon>Ostariophysi</taxon>
        <taxon>Cypriniformes</taxon>
        <taxon>Danionidae</taxon>
        <taxon>Danioninae</taxon>
        <taxon>Danionella</taxon>
    </lineage>
</organism>
<evidence type="ECO:0000313" key="3">
    <source>
        <dbReference type="Proteomes" id="UP000316079"/>
    </source>
</evidence>
<accession>A0A553P9D0</accession>
<comment type="caution">
    <text evidence="2">The sequence shown here is derived from an EMBL/GenBank/DDBJ whole genome shotgun (WGS) entry which is preliminary data.</text>
</comment>
<dbReference type="EMBL" id="SRMA01026717">
    <property type="protein sequence ID" value="TRY74283.1"/>
    <property type="molecule type" value="Genomic_DNA"/>
</dbReference>
<protein>
    <submittedName>
        <fullName evidence="2">Uncharacterized protein</fullName>
    </submittedName>
</protein>
<keyword evidence="3" id="KW-1185">Reference proteome</keyword>
<evidence type="ECO:0000256" key="1">
    <source>
        <dbReference type="SAM" id="MobiDB-lite"/>
    </source>
</evidence>
<sequence>MMAVNIDTRDRENSMDLPPNYEQRPEDQGAAWIEESTVLRCIVYLKELVEEWWEYFETVSQQEEPIEKEKTCPGVMMAVNIDTRDRGQSMDHPHNLSQEAPIVKEKTFPKVMMAVTIDTRDREKSMDLPQNCK</sequence>
<proteinExistence type="predicted"/>
<reference evidence="2 3" key="1">
    <citation type="journal article" date="2019" name="Sci. Data">
        <title>Hybrid genome assembly and annotation of Danionella translucida.</title>
        <authorList>
            <person name="Kadobianskyi M."/>
            <person name="Schulze L."/>
            <person name="Schuelke M."/>
            <person name="Judkewitz B."/>
        </authorList>
    </citation>
    <scope>NUCLEOTIDE SEQUENCE [LARGE SCALE GENOMIC DNA]</scope>
    <source>
        <strain evidence="2 3">Bolton</strain>
    </source>
</reference>
<gene>
    <name evidence="2" type="ORF">DNTS_000472</name>
</gene>
<evidence type="ECO:0000313" key="2">
    <source>
        <dbReference type="EMBL" id="TRY74283.1"/>
    </source>
</evidence>